<dbReference type="InterPro" id="IPR007197">
    <property type="entry name" value="rSAM"/>
</dbReference>
<accession>A0A413HA61</accession>
<dbReference type="SFLD" id="SFLDG01384">
    <property type="entry name" value="thioether_bond_formation_requi"/>
    <property type="match status" value="1"/>
</dbReference>
<evidence type="ECO:0000256" key="5">
    <source>
        <dbReference type="ARBA" id="ARBA00023004"/>
    </source>
</evidence>
<keyword evidence="2" id="KW-0004">4Fe-4S</keyword>
<dbReference type="CDD" id="cd01335">
    <property type="entry name" value="Radical_SAM"/>
    <property type="match status" value="1"/>
</dbReference>
<dbReference type="OrthoDB" id="9763993at2"/>
<keyword evidence="6" id="KW-0411">Iron-sulfur</keyword>
<dbReference type="PANTHER" id="PTHR43273:SF3">
    <property type="entry name" value="ANAEROBIC SULFATASE-MATURATING ENZYME HOMOLOG ASLB-RELATED"/>
    <property type="match status" value="1"/>
</dbReference>
<protein>
    <submittedName>
        <fullName evidence="9">Radical SAM peptide maturase</fullName>
    </submittedName>
</protein>
<evidence type="ECO:0000256" key="2">
    <source>
        <dbReference type="ARBA" id="ARBA00022485"/>
    </source>
</evidence>
<dbReference type="AlphaFoldDB" id="A0A413HA61"/>
<dbReference type="NCBIfam" id="TIGR04148">
    <property type="entry name" value="GG_samocin_CFB"/>
    <property type="match status" value="1"/>
</dbReference>
<dbReference type="SUPFAM" id="SSF102114">
    <property type="entry name" value="Radical SAM enzymes"/>
    <property type="match status" value="1"/>
</dbReference>
<feature type="domain" description="Radical SAM core" evidence="8">
    <location>
        <begin position="14"/>
        <end position="250"/>
    </location>
</feature>
<evidence type="ECO:0000259" key="8">
    <source>
        <dbReference type="PROSITE" id="PS51918"/>
    </source>
</evidence>
<evidence type="ECO:0000256" key="6">
    <source>
        <dbReference type="ARBA" id="ARBA00023014"/>
    </source>
</evidence>
<evidence type="ECO:0000313" key="9">
    <source>
        <dbReference type="EMBL" id="RGX80598.1"/>
    </source>
</evidence>
<dbReference type="SFLD" id="SFLDG01386">
    <property type="entry name" value="main_SPASM_domain-containing"/>
    <property type="match status" value="1"/>
</dbReference>
<comment type="similarity">
    <text evidence="7">Belongs to the radical SAM superfamily. Anaerobic sulfatase-maturating enzyme family.</text>
</comment>
<sequence>MNKYITSDYVVSALANLPQLVFEVTDACNLRCKYCAYGEFYEDYDCRENKMLSTEKAIRLIDYLAKYWNSNLNTSTDKNITISFYGGEPLLNFPFIEAVVKHIKNNVHCPHRRFSFSMTTNAMLLHKYMDFLQENNFHLLISLDGNKENDGYRMDKAGHSSFERVVTNVDMLRNKYPDYFLRYVNFNAVLHNRNSVESIYRFFKEKYDKIPRIGELNNVGIRKDKLEEFNRTYKNSQESLQQAEHYEEIERDMFMNTGNYRNLTLFLHQYSGFVYRDYTDLLYDKKETVSIPTGTCFPFSKKMFVTVNSKILPCERIGHQFALGRIGETEIELNPEWIADKYNDYYARMESQCSRCKNKKACIQCLFNLKDIESKPICFGYMNDKDFNNYVNQQMHFLEQNPEAYKKIMEDVIVW</sequence>
<keyword evidence="5" id="KW-0408">Iron</keyword>
<evidence type="ECO:0000256" key="4">
    <source>
        <dbReference type="ARBA" id="ARBA00022723"/>
    </source>
</evidence>
<dbReference type="SFLD" id="SFLDG01067">
    <property type="entry name" value="SPASM/twitch_domain_containing"/>
    <property type="match status" value="1"/>
</dbReference>
<dbReference type="InterPro" id="IPR058240">
    <property type="entry name" value="rSAM_sf"/>
</dbReference>
<dbReference type="EMBL" id="QSCF01000003">
    <property type="protein sequence ID" value="RGX80598.1"/>
    <property type="molecule type" value="Genomic_DNA"/>
</dbReference>
<evidence type="ECO:0000256" key="3">
    <source>
        <dbReference type="ARBA" id="ARBA00022691"/>
    </source>
</evidence>
<dbReference type="InterPro" id="IPR013785">
    <property type="entry name" value="Aldolase_TIM"/>
</dbReference>
<comment type="caution">
    <text evidence="9">The sequence shown here is derived from an EMBL/GenBank/DDBJ whole genome shotgun (WGS) entry which is preliminary data.</text>
</comment>
<evidence type="ECO:0000313" key="10">
    <source>
        <dbReference type="Proteomes" id="UP000286075"/>
    </source>
</evidence>
<proteinExistence type="inferred from homology"/>
<dbReference type="InterPro" id="IPR026407">
    <property type="entry name" value="SAM_GG-Bacter"/>
</dbReference>
<evidence type="ECO:0000256" key="1">
    <source>
        <dbReference type="ARBA" id="ARBA00001966"/>
    </source>
</evidence>
<dbReference type="GO" id="GO:0046872">
    <property type="term" value="F:metal ion binding"/>
    <property type="evidence" value="ECO:0007669"/>
    <property type="project" value="UniProtKB-KW"/>
</dbReference>
<dbReference type="Proteomes" id="UP000286075">
    <property type="component" value="Unassembled WGS sequence"/>
</dbReference>
<dbReference type="InterPro" id="IPR023867">
    <property type="entry name" value="Sulphatase_maturase_rSAM"/>
</dbReference>
<dbReference type="PANTHER" id="PTHR43273">
    <property type="entry name" value="ANAEROBIC SULFATASE-MATURATING ENZYME HOMOLOG ASLB-RELATED"/>
    <property type="match status" value="1"/>
</dbReference>
<dbReference type="SFLD" id="SFLDS00029">
    <property type="entry name" value="Radical_SAM"/>
    <property type="match status" value="1"/>
</dbReference>
<comment type="cofactor">
    <cofactor evidence="1">
        <name>[4Fe-4S] cluster</name>
        <dbReference type="ChEBI" id="CHEBI:49883"/>
    </cofactor>
</comment>
<dbReference type="RefSeq" id="WP_117986605.1">
    <property type="nucleotide sequence ID" value="NZ_CABMFG010000003.1"/>
</dbReference>
<organism evidence="9 10">
    <name type="scientific">Bacteroides stercorirosoris</name>
    <dbReference type="NCBI Taxonomy" id="871324"/>
    <lineage>
        <taxon>Bacteria</taxon>
        <taxon>Pseudomonadati</taxon>
        <taxon>Bacteroidota</taxon>
        <taxon>Bacteroidia</taxon>
        <taxon>Bacteroidales</taxon>
        <taxon>Bacteroidaceae</taxon>
        <taxon>Bacteroides</taxon>
    </lineage>
</organism>
<dbReference type="Pfam" id="PF04055">
    <property type="entry name" value="Radical_SAM"/>
    <property type="match status" value="1"/>
</dbReference>
<dbReference type="PROSITE" id="PS01305">
    <property type="entry name" value="MOAA_NIFB_PQQE"/>
    <property type="match status" value="1"/>
</dbReference>
<dbReference type="GO" id="GO:0016491">
    <property type="term" value="F:oxidoreductase activity"/>
    <property type="evidence" value="ECO:0007669"/>
    <property type="project" value="InterPro"/>
</dbReference>
<gene>
    <name evidence="9" type="ORF">DXA68_03250</name>
</gene>
<dbReference type="InterPro" id="IPR000385">
    <property type="entry name" value="MoaA_NifB_PqqE_Fe-S-bd_CS"/>
</dbReference>
<reference evidence="9 10" key="1">
    <citation type="submission" date="2018-08" db="EMBL/GenBank/DDBJ databases">
        <title>A genome reference for cultivated species of the human gut microbiota.</title>
        <authorList>
            <person name="Zou Y."/>
            <person name="Xue W."/>
            <person name="Luo G."/>
        </authorList>
    </citation>
    <scope>NUCLEOTIDE SEQUENCE [LARGE SCALE GENOMIC DNA]</scope>
    <source>
        <strain evidence="9 10">OF03-9BH</strain>
    </source>
</reference>
<name>A0A413HA61_9BACE</name>
<dbReference type="Gene3D" id="3.20.20.70">
    <property type="entry name" value="Aldolase class I"/>
    <property type="match status" value="1"/>
</dbReference>
<dbReference type="GO" id="GO:0051539">
    <property type="term" value="F:4 iron, 4 sulfur cluster binding"/>
    <property type="evidence" value="ECO:0007669"/>
    <property type="project" value="UniProtKB-KW"/>
</dbReference>
<keyword evidence="3" id="KW-0949">S-adenosyl-L-methionine</keyword>
<dbReference type="PROSITE" id="PS51918">
    <property type="entry name" value="RADICAL_SAM"/>
    <property type="match status" value="1"/>
</dbReference>
<evidence type="ECO:0000256" key="7">
    <source>
        <dbReference type="ARBA" id="ARBA00023601"/>
    </source>
</evidence>
<keyword evidence="4" id="KW-0479">Metal-binding</keyword>